<evidence type="ECO:0000256" key="1">
    <source>
        <dbReference type="ARBA" id="ARBA00001970"/>
    </source>
</evidence>
<keyword evidence="10" id="KW-0472">Membrane</keyword>
<keyword evidence="14" id="KW-1185">Reference proteome</keyword>
<keyword evidence="7" id="KW-0408">Iron</keyword>
<dbReference type="GO" id="GO:0004601">
    <property type="term" value="F:peroxidase activity"/>
    <property type="evidence" value="ECO:0007669"/>
    <property type="project" value="UniProtKB-KW"/>
</dbReference>
<keyword evidence="3" id="KW-0349">Heme</keyword>
<evidence type="ECO:0000256" key="3">
    <source>
        <dbReference type="ARBA" id="ARBA00022617"/>
    </source>
</evidence>
<accession>A0A1H5PAV6</accession>
<evidence type="ECO:0000256" key="5">
    <source>
        <dbReference type="ARBA" id="ARBA00022729"/>
    </source>
</evidence>
<organism evidence="13 14">
    <name type="scientific">Jiangella alba</name>
    <dbReference type="NCBI Taxonomy" id="561176"/>
    <lineage>
        <taxon>Bacteria</taxon>
        <taxon>Bacillati</taxon>
        <taxon>Actinomycetota</taxon>
        <taxon>Actinomycetes</taxon>
        <taxon>Jiangellales</taxon>
        <taxon>Jiangellaceae</taxon>
        <taxon>Jiangella</taxon>
    </lineage>
</organism>
<dbReference type="InterPro" id="IPR048328">
    <property type="entry name" value="Dyp_perox_C"/>
</dbReference>
<keyword evidence="10" id="KW-1133">Transmembrane helix</keyword>
<dbReference type="NCBIfam" id="TIGR01413">
    <property type="entry name" value="Dyp_perox_fam"/>
    <property type="match status" value="1"/>
</dbReference>
<dbReference type="InterPro" id="IPR011008">
    <property type="entry name" value="Dimeric_a/b-barrel"/>
</dbReference>
<dbReference type="InterPro" id="IPR006311">
    <property type="entry name" value="TAT_signal"/>
</dbReference>
<comment type="cofactor">
    <cofactor evidence="1">
        <name>heme b</name>
        <dbReference type="ChEBI" id="CHEBI:60344"/>
    </cofactor>
</comment>
<dbReference type="STRING" id="561176.SAMN04488561_4021"/>
<dbReference type="SUPFAM" id="SSF54909">
    <property type="entry name" value="Dimeric alpha+beta barrel"/>
    <property type="match status" value="1"/>
</dbReference>
<dbReference type="EMBL" id="FNUC01000004">
    <property type="protein sequence ID" value="SEF11035.1"/>
    <property type="molecule type" value="Genomic_DNA"/>
</dbReference>
<evidence type="ECO:0000256" key="7">
    <source>
        <dbReference type="ARBA" id="ARBA00023004"/>
    </source>
</evidence>
<sequence length="413" mass="42427">MTDQTTGPASAPEGRTRRRDLLRGVAAAGAAAGFAGVAGLAAGRATADDGERQAAVPGVTSTPAAAGGRPDAVDAAGPHQAGIARPPTPQPHGQLLVLDLVATPAPTAPFRDAVRALCARLGTAILDLTGERAAEAGLLDGPGDLTATIGLGPRVVAAFGDDLPGAQPLPAFAADASVPPERTGGDLLIAVYASDPNDAHRGASWLAERAAPDAVLRWSQRGFRAPGTGTIARNPLGFHDGVIVPRNADEQDDHVWIADGPLAGGSICVVRRLRLDAARFTAEPVDRQEAVIGRHRNDGSPLSGGGPTGEVDLLAKTPDGQYVTPARSHVRAAHPSVTGSALMLRRGYAFDDGAADAGLLFVCFQRDLRSFVQTQFRLDEVDDLSAYVTPTGSATFLVLPGFDADHPLGVTLP</sequence>
<dbReference type="PANTHER" id="PTHR30521">
    <property type="entry name" value="DEFERROCHELATASE/PEROXIDASE"/>
    <property type="match status" value="1"/>
</dbReference>
<dbReference type="RefSeq" id="WP_083288322.1">
    <property type="nucleotide sequence ID" value="NZ_FNUC01000004.1"/>
</dbReference>
<evidence type="ECO:0000313" key="14">
    <source>
        <dbReference type="Proteomes" id="UP000181980"/>
    </source>
</evidence>
<dbReference type="OrthoDB" id="9781066at2"/>
<name>A0A1H5PAV6_9ACTN</name>
<feature type="domain" description="Dyp-type peroxidase N-terminal" evidence="11">
    <location>
        <begin position="80"/>
        <end position="224"/>
    </location>
</feature>
<dbReference type="PROSITE" id="PS51318">
    <property type="entry name" value="TAT"/>
    <property type="match status" value="1"/>
</dbReference>
<protein>
    <submittedName>
        <fullName evidence="13">Dye decolorizing peroxidase</fullName>
    </submittedName>
</protein>
<dbReference type="InterPro" id="IPR006314">
    <property type="entry name" value="Dyp_peroxidase"/>
</dbReference>
<evidence type="ECO:0000259" key="12">
    <source>
        <dbReference type="Pfam" id="PF20628"/>
    </source>
</evidence>
<dbReference type="GO" id="GO:0046872">
    <property type="term" value="F:metal ion binding"/>
    <property type="evidence" value="ECO:0007669"/>
    <property type="project" value="UniProtKB-KW"/>
</dbReference>
<dbReference type="InterPro" id="IPR048327">
    <property type="entry name" value="Dyp_perox_N"/>
</dbReference>
<evidence type="ECO:0000256" key="6">
    <source>
        <dbReference type="ARBA" id="ARBA00023002"/>
    </source>
</evidence>
<keyword evidence="2 13" id="KW-0575">Peroxidase</keyword>
<evidence type="ECO:0000256" key="2">
    <source>
        <dbReference type="ARBA" id="ARBA00022559"/>
    </source>
</evidence>
<proteinExistence type="inferred from homology"/>
<keyword evidence="4" id="KW-0479">Metal-binding</keyword>
<feature type="region of interest" description="Disordered" evidence="9">
    <location>
        <begin position="1"/>
        <end position="20"/>
    </location>
</feature>
<feature type="transmembrane region" description="Helical" evidence="10">
    <location>
        <begin position="21"/>
        <end position="42"/>
    </location>
</feature>
<keyword evidence="10" id="KW-0812">Transmembrane</keyword>
<evidence type="ECO:0000256" key="9">
    <source>
        <dbReference type="SAM" id="MobiDB-lite"/>
    </source>
</evidence>
<reference evidence="14" key="1">
    <citation type="submission" date="2016-10" db="EMBL/GenBank/DDBJ databases">
        <authorList>
            <person name="Varghese N."/>
            <person name="Submissions S."/>
        </authorList>
    </citation>
    <scope>NUCLEOTIDE SEQUENCE [LARGE SCALE GENOMIC DNA]</scope>
    <source>
        <strain evidence="14">DSM 45237</strain>
    </source>
</reference>
<evidence type="ECO:0000313" key="13">
    <source>
        <dbReference type="EMBL" id="SEF11035.1"/>
    </source>
</evidence>
<dbReference type="GO" id="GO:0020037">
    <property type="term" value="F:heme binding"/>
    <property type="evidence" value="ECO:0007669"/>
    <property type="project" value="InterPro"/>
</dbReference>
<feature type="region of interest" description="Disordered" evidence="9">
    <location>
        <begin position="49"/>
        <end position="90"/>
    </location>
</feature>
<evidence type="ECO:0000256" key="4">
    <source>
        <dbReference type="ARBA" id="ARBA00022723"/>
    </source>
</evidence>
<dbReference type="Proteomes" id="UP000181980">
    <property type="component" value="Unassembled WGS sequence"/>
</dbReference>
<evidence type="ECO:0000256" key="8">
    <source>
        <dbReference type="ARBA" id="ARBA00025737"/>
    </source>
</evidence>
<comment type="similarity">
    <text evidence="8">Belongs to the DyP-type peroxidase family.</text>
</comment>
<gene>
    <name evidence="13" type="ORF">SAMN04488561_4021</name>
</gene>
<dbReference type="Pfam" id="PF04261">
    <property type="entry name" value="Dyp_perox_N"/>
    <property type="match status" value="1"/>
</dbReference>
<dbReference type="Pfam" id="PF20628">
    <property type="entry name" value="Dyp_perox_C"/>
    <property type="match status" value="1"/>
</dbReference>
<dbReference type="GO" id="GO:0005829">
    <property type="term" value="C:cytosol"/>
    <property type="evidence" value="ECO:0007669"/>
    <property type="project" value="TreeGrafter"/>
</dbReference>
<dbReference type="AlphaFoldDB" id="A0A1H5PAV6"/>
<evidence type="ECO:0000256" key="10">
    <source>
        <dbReference type="SAM" id="Phobius"/>
    </source>
</evidence>
<dbReference type="PROSITE" id="PS51404">
    <property type="entry name" value="DYP_PEROXIDASE"/>
    <property type="match status" value="1"/>
</dbReference>
<keyword evidence="6" id="KW-0560">Oxidoreductase</keyword>
<dbReference type="PANTHER" id="PTHR30521:SF4">
    <property type="entry name" value="DEFERROCHELATASE"/>
    <property type="match status" value="1"/>
</dbReference>
<feature type="domain" description="Dyp-type peroxidase C-terminal" evidence="12">
    <location>
        <begin position="232"/>
        <end position="401"/>
    </location>
</feature>
<evidence type="ECO:0000259" key="11">
    <source>
        <dbReference type="Pfam" id="PF04261"/>
    </source>
</evidence>
<keyword evidence="5" id="KW-0732">Signal</keyword>